<dbReference type="EMBL" id="LZPO01075878">
    <property type="protein sequence ID" value="OBS68713.1"/>
    <property type="molecule type" value="Genomic_DNA"/>
</dbReference>
<dbReference type="GO" id="GO:0005739">
    <property type="term" value="C:mitochondrion"/>
    <property type="evidence" value="ECO:0007669"/>
    <property type="project" value="TreeGrafter"/>
</dbReference>
<evidence type="ECO:0000259" key="2">
    <source>
        <dbReference type="Pfam" id="PF01039"/>
    </source>
</evidence>
<protein>
    <recommendedName>
        <fullName evidence="2">Acetyl-coenzyme A carboxylase carboxyl transferase subunit beta domain-containing protein</fullName>
    </recommendedName>
</protein>
<dbReference type="Proteomes" id="UP000092124">
    <property type="component" value="Unassembled WGS sequence"/>
</dbReference>
<gene>
    <name evidence="3" type="ORF">A6R68_02748</name>
</gene>
<evidence type="ECO:0000313" key="3">
    <source>
        <dbReference type="EMBL" id="OBS68713.1"/>
    </source>
</evidence>
<dbReference type="STRING" id="56216.A0A1A6GQW9"/>
<evidence type="ECO:0000256" key="1">
    <source>
        <dbReference type="ARBA" id="ARBA00022598"/>
    </source>
</evidence>
<keyword evidence="4" id="KW-1185">Reference proteome</keyword>
<evidence type="ECO:0000313" key="4">
    <source>
        <dbReference type="Proteomes" id="UP000092124"/>
    </source>
</evidence>
<dbReference type="SUPFAM" id="SSF52096">
    <property type="entry name" value="ClpP/crotonase"/>
    <property type="match status" value="1"/>
</dbReference>
<dbReference type="InterPro" id="IPR029045">
    <property type="entry name" value="ClpP/crotonase-like_dom_sf"/>
</dbReference>
<accession>A0A1A6GQW9</accession>
<dbReference type="GO" id="GO:0004658">
    <property type="term" value="F:propionyl-CoA carboxylase activity"/>
    <property type="evidence" value="ECO:0007669"/>
    <property type="project" value="TreeGrafter"/>
</dbReference>
<dbReference type="PANTHER" id="PTHR43842:SF2">
    <property type="entry name" value="PROPIONYL-COA CARBOXYLASE BETA CHAIN, MITOCHONDRIAL"/>
    <property type="match status" value="1"/>
</dbReference>
<proteinExistence type="predicted"/>
<reference evidence="3 4" key="1">
    <citation type="submission" date="2016-06" db="EMBL/GenBank/DDBJ databases">
        <title>The Draft Genome Sequence and Annotation of the Desert Woodrat Neotoma lepida.</title>
        <authorList>
            <person name="Campbell M."/>
            <person name="Oakeson K.F."/>
            <person name="Yandell M."/>
            <person name="Halpert J.R."/>
            <person name="Dearing D."/>
        </authorList>
    </citation>
    <scope>NUCLEOTIDE SEQUENCE [LARGE SCALE GENOMIC DNA]</scope>
    <source>
        <strain evidence="3">417</strain>
        <tissue evidence="3">Liver</tissue>
    </source>
</reference>
<feature type="non-terminal residue" evidence="3">
    <location>
        <position position="119"/>
    </location>
</feature>
<dbReference type="AlphaFoldDB" id="A0A1A6GQW9"/>
<organism evidence="3 4">
    <name type="scientific">Neotoma lepida</name>
    <name type="common">Desert woodrat</name>
    <dbReference type="NCBI Taxonomy" id="56216"/>
    <lineage>
        <taxon>Eukaryota</taxon>
        <taxon>Metazoa</taxon>
        <taxon>Chordata</taxon>
        <taxon>Craniata</taxon>
        <taxon>Vertebrata</taxon>
        <taxon>Euteleostomi</taxon>
        <taxon>Mammalia</taxon>
        <taxon>Eutheria</taxon>
        <taxon>Euarchontoglires</taxon>
        <taxon>Glires</taxon>
        <taxon>Rodentia</taxon>
        <taxon>Myomorpha</taxon>
        <taxon>Muroidea</taxon>
        <taxon>Cricetidae</taxon>
        <taxon>Neotominae</taxon>
        <taxon>Neotoma</taxon>
    </lineage>
</organism>
<name>A0A1A6GQW9_NEOLE</name>
<feature type="domain" description="Acetyl-coenzyme A carboxylase carboxyl transferase subunit beta" evidence="2">
    <location>
        <begin position="25"/>
        <end position="105"/>
    </location>
</feature>
<keyword evidence="1" id="KW-0436">Ligase</keyword>
<dbReference type="Pfam" id="PF01039">
    <property type="entry name" value="Carboxyl_trans"/>
    <property type="match status" value="1"/>
</dbReference>
<dbReference type="Gene3D" id="3.90.226.10">
    <property type="entry name" value="2-enoyl-CoA Hydratase, Chain A, domain 1"/>
    <property type="match status" value="1"/>
</dbReference>
<dbReference type="InterPro" id="IPR034733">
    <property type="entry name" value="AcCoA_carboxyl_beta"/>
</dbReference>
<dbReference type="PANTHER" id="PTHR43842">
    <property type="entry name" value="PROPIONYL-COA CARBOXYLASE BETA CHAIN"/>
    <property type="match status" value="1"/>
</dbReference>
<dbReference type="InterPro" id="IPR051047">
    <property type="entry name" value="AccD/PCCB"/>
</dbReference>
<sequence length="119" mass="13352">MVREAELAFQIRLAKLRSFSETQAGTEIAVMGAKGAVEIIFKGPQNVEAAQAEYVEKFANPFPAAMRGFVDDIIQPSSTCARICCDLEVLASKKVHRPWRKHANIPFFNTKNENLKKDR</sequence>
<dbReference type="OrthoDB" id="439921at2759"/>
<comment type="caution">
    <text evidence="3">The sequence shown here is derived from an EMBL/GenBank/DDBJ whole genome shotgun (WGS) entry which is preliminary data.</text>
</comment>